<protein>
    <submittedName>
        <fullName evidence="6">Transcriptional regulator, LysR family</fullName>
    </submittedName>
</protein>
<dbReference type="GO" id="GO:0003700">
    <property type="term" value="F:DNA-binding transcription factor activity"/>
    <property type="evidence" value="ECO:0007669"/>
    <property type="project" value="InterPro"/>
</dbReference>
<dbReference type="SUPFAM" id="SSF53850">
    <property type="entry name" value="Periplasmic binding protein-like II"/>
    <property type="match status" value="1"/>
</dbReference>
<sequence>MNDDLNAISVFVALAEARSFRRAGESLGVTASAVSQSLRRLEERLGVVLAHRTSRSMHLTEAGELLYASVRPALEEVRAAAAAVGALGSEPRGTLRLHVAGGAETFLSGPIIAGFLEAHPYVRVQVFVSDEPLDIVSAGYDAGVRLGEVIDVDMATVPLAGDERLLVVGTPAYFERHPAPAHPRDLVHHDCLNWHPTADAPAYRWEFTEDGRDFSVAVPNRVLTNQVALLLHLTRAGRGLTMFFERELRADIERGDLVVVLEEYSIPFPGFFLYYPERRQASPALRAFVDYTLAWRRSSRDRDSSS</sequence>
<evidence type="ECO:0000259" key="5">
    <source>
        <dbReference type="PROSITE" id="PS50931"/>
    </source>
</evidence>
<organism evidence="6">
    <name type="scientific">uncultured Armatimonadetes bacterium</name>
    <dbReference type="NCBI Taxonomy" id="157466"/>
    <lineage>
        <taxon>Bacteria</taxon>
        <taxon>Bacillati</taxon>
        <taxon>Armatimonadota</taxon>
        <taxon>environmental samples</taxon>
    </lineage>
</organism>
<dbReference type="Gene3D" id="1.10.10.10">
    <property type="entry name" value="Winged helix-like DNA-binding domain superfamily/Winged helix DNA-binding domain"/>
    <property type="match status" value="1"/>
</dbReference>
<dbReference type="EMBL" id="CADCTO010000248">
    <property type="protein sequence ID" value="CAA9251287.1"/>
    <property type="molecule type" value="Genomic_DNA"/>
</dbReference>
<dbReference type="AlphaFoldDB" id="A0A6J4IIV4"/>
<dbReference type="Pfam" id="PF00126">
    <property type="entry name" value="HTH_1"/>
    <property type="match status" value="1"/>
</dbReference>
<reference evidence="6" key="1">
    <citation type="submission" date="2020-02" db="EMBL/GenBank/DDBJ databases">
        <authorList>
            <person name="Meier V. D."/>
        </authorList>
    </citation>
    <scope>NUCLEOTIDE SEQUENCE</scope>
    <source>
        <strain evidence="6">AVDCRST_MAG63</strain>
    </source>
</reference>
<dbReference type="PANTHER" id="PTHR30537">
    <property type="entry name" value="HTH-TYPE TRANSCRIPTIONAL REGULATOR"/>
    <property type="match status" value="1"/>
</dbReference>
<dbReference type="InterPro" id="IPR036388">
    <property type="entry name" value="WH-like_DNA-bd_sf"/>
</dbReference>
<keyword evidence="2" id="KW-0805">Transcription regulation</keyword>
<evidence type="ECO:0000256" key="1">
    <source>
        <dbReference type="ARBA" id="ARBA00009437"/>
    </source>
</evidence>
<evidence type="ECO:0000313" key="6">
    <source>
        <dbReference type="EMBL" id="CAA9251287.1"/>
    </source>
</evidence>
<evidence type="ECO:0000256" key="4">
    <source>
        <dbReference type="ARBA" id="ARBA00023163"/>
    </source>
</evidence>
<dbReference type="Pfam" id="PF03466">
    <property type="entry name" value="LysR_substrate"/>
    <property type="match status" value="1"/>
</dbReference>
<dbReference type="Gene3D" id="3.40.190.290">
    <property type="match status" value="1"/>
</dbReference>
<dbReference type="SUPFAM" id="SSF46785">
    <property type="entry name" value="Winged helix' DNA-binding domain"/>
    <property type="match status" value="1"/>
</dbReference>
<keyword evidence="3" id="KW-0238">DNA-binding</keyword>
<dbReference type="GO" id="GO:0006351">
    <property type="term" value="P:DNA-templated transcription"/>
    <property type="evidence" value="ECO:0007669"/>
    <property type="project" value="TreeGrafter"/>
</dbReference>
<proteinExistence type="inferred from homology"/>
<accession>A0A6J4IIV4</accession>
<gene>
    <name evidence="6" type="ORF">AVDCRST_MAG63-1935</name>
</gene>
<name>A0A6J4IIV4_9BACT</name>
<dbReference type="InterPro" id="IPR000847">
    <property type="entry name" value="LysR_HTH_N"/>
</dbReference>
<evidence type="ECO:0000256" key="2">
    <source>
        <dbReference type="ARBA" id="ARBA00023015"/>
    </source>
</evidence>
<keyword evidence="4" id="KW-0804">Transcription</keyword>
<feature type="domain" description="HTH lysR-type" evidence="5">
    <location>
        <begin position="3"/>
        <end position="60"/>
    </location>
</feature>
<dbReference type="InterPro" id="IPR036390">
    <property type="entry name" value="WH_DNA-bd_sf"/>
</dbReference>
<dbReference type="InterPro" id="IPR058163">
    <property type="entry name" value="LysR-type_TF_proteobact-type"/>
</dbReference>
<dbReference type="FunFam" id="1.10.10.10:FF:000001">
    <property type="entry name" value="LysR family transcriptional regulator"/>
    <property type="match status" value="1"/>
</dbReference>
<comment type="similarity">
    <text evidence="1">Belongs to the LysR transcriptional regulatory family.</text>
</comment>
<evidence type="ECO:0000256" key="3">
    <source>
        <dbReference type="ARBA" id="ARBA00023125"/>
    </source>
</evidence>
<dbReference type="InterPro" id="IPR005119">
    <property type="entry name" value="LysR_subst-bd"/>
</dbReference>
<dbReference type="GO" id="GO:0043565">
    <property type="term" value="F:sequence-specific DNA binding"/>
    <property type="evidence" value="ECO:0007669"/>
    <property type="project" value="TreeGrafter"/>
</dbReference>
<dbReference type="PANTHER" id="PTHR30537:SF1">
    <property type="entry name" value="HTH-TYPE TRANSCRIPTIONAL REGULATOR PGRR"/>
    <property type="match status" value="1"/>
</dbReference>
<dbReference type="PROSITE" id="PS50931">
    <property type="entry name" value="HTH_LYSR"/>
    <property type="match status" value="1"/>
</dbReference>